<reference evidence="2" key="2">
    <citation type="submission" date="2015-06" db="UniProtKB">
        <authorList>
            <consortium name="EnsemblMetazoa"/>
        </authorList>
    </citation>
    <scope>IDENTIFICATION</scope>
</reference>
<feature type="region of interest" description="Disordered" evidence="1">
    <location>
        <begin position="754"/>
        <end position="848"/>
    </location>
</feature>
<feature type="compositionally biased region" description="Polar residues" evidence="1">
    <location>
        <begin position="394"/>
        <end position="413"/>
    </location>
</feature>
<evidence type="ECO:0000313" key="2">
    <source>
        <dbReference type="EnsemblMetazoa" id="MESCA002539-PA"/>
    </source>
</evidence>
<dbReference type="PANTHER" id="PTHR21725">
    <property type="entry name" value="E3 UBIQUITIN-PROTEIN LIGASE UBR4"/>
    <property type="match status" value="1"/>
</dbReference>
<name>T1GGL6_MEGSC</name>
<feature type="region of interest" description="Disordered" evidence="1">
    <location>
        <begin position="386"/>
        <end position="413"/>
    </location>
</feature>
<sequence length="951" mass="103268">MFLIASSGYIYYQPLDDESLAEHGDFYVTNTLELNHPLIKDLSGQIGGGGVSIYYSHMLQVLFFSYSLGRSFMAPLVNVNEGVKSVQQLQVNPVVSKNSSKGPPQPLCQWTEILGHPGLVCAMMHTSNNPVIFMIKPDTILTQEIKAQSSKAKIMDMVAIRHIVSGVEKTTLILLCEDGSLRIFTANVDVTNYWLSPEVLPIGNQINGVSKSSAKKNKKSSTAGKNQKSALSSSGQPVFPIDYFEHCTIMPDVEFGGNDLLQIYNTQKLKTRLMTTGTFVVCTKSTGFTLEVINSDPNMVIVGIRVQIGNQDPQRAPQSVTILGRTVMTPVRRARWFDIPLTREESLQSDKKLSIHFGRSHDVEDVTMLDSIEIYGKTKDVFGWPEDTEDVVGGTSSAQNTNTANQQSSSGTTDLQLQTVTSLDRMLTSMLEVLDSGLELLSGSNMDLDPQLRNKCIALSTILILNPCPNPVQNQAKCVLATLLGNRQSYHIYKDTMILKSVFDQLKELDAIESVQTIDPELFYRLVILTRSIALARSNSLAKICAENDYNILPLLLKLTKKLYEITPMLEEPTSVVRRGLSHVETTIHCLVEIIYAFALSDASKVEEMTNTKDAIIHLISPRLKRRKVVIVSPPACSTPTPPPSAVQDPEPPQAEAQPANNDFVPVEVDAIEPLGLEAVAAGGNNPFANLEAYLNAGRFPQLLDLQQDADDEAIMDIAIALSLQRHDADPQALQHGLASLANLQGIRNVAGSSANSNAAGSSGSGVEPSAGGSDDEASNAATDGSTLRTSPAEPAGSGGSESGGSGVESIGGASGRSSTYGDQPTQSPPRNNSGEVQQIAESVPSTSTAIPENIVSVDEVEQMETENLIKLHNLRCTILNKIIENLSFIDNVNGHQAIPLLQVAFQIELQLIHSQKFEFLMLPSQTRTTRACVQQLHLKGLCFQDLGFGW</sequence>
<reference evidence="3" key="1">
    <citation type="submission" date="2013-02" db="EMBL/GenBank/DDBJ databases">
        <authorList>
            <person name="Hughes D."/>
        </authorList>
    </citation>
    <scope>NUCLEOTIDE SEQUENCE</scope>
    <source>
        <strain>Durham</strain>
        <strain evidence="3">NC isolate 2 -- Noor lab</strain>
    </source>
</reference>
<feature type="region of interest" description="Disordered" evidence="1">
    <location>
        <begin position="634"/>
        <end position="659"/>
    </location>
</feature>
<evidence type="ECO:0000313" key="3">
    <source>
        <dbReference type="Proteomes" id="UP000015102"/>
    </source>
</evidence>
<feature type="compositionally biased region" description="Polar residues" evidence="1">
    <location>
        <begin position="780"/>
        <end position="790"/>
    </location>
</feature>
<dbReference type="EMBL" id="CAQQ02039674">
    <property type="status" value="NOT_ANNOTATED_CDS"/>
    <property type="molecule type" value="Genomic_DNA"/>
</dbReference>
<dbReference type="EMBL" id="CAQQ02039675">
    <property type="status" value="NOT_ANNOTATED_CDS"/>
    <property type="molecule type" value="Genomic_DNA"/>
</dbReference>
<evidence type="ECO:0000256" key="1">
    <source>
        <dbReference type="SAM" id="MobiDB-lite"/>
    </source>
</evidence>
<dbReference type="AlphaFoldDB" id="T1GGL6"/>
<feature type="compositionally biased region" description="Low complexity" evidence="1">
    <location>
        <begin position="754"/>
        <end position="766"/>
    </location>
</feature>
<dbReference type="Proteomes" id="UP000015102">
    <property type="component" value="Unassembled WGS sequence"/>
</dbReference>
<dbReference type="InterPro" id="IPR045189">
    <property type="entry name" value="UBR4-like"/>
</dbReference>
<dbReference type="HOGENOM" id="CLU_309795_0_0_1"/>
<feature type="compositionally biased region" description="Polar residues" evidence="1">
    <location>
        <begin position="222"/>
        <end position="235"/>
    </location>
</feature>
<dbReference type="EnsemblMetazoa" id="MESCA002539-RA">
    <property type="protein sequence ID" value="MESCA002539-PA"/>
    <property type="gene ID" value="MESCA002539"/>
</dbReference>
<keyword evidence="3" id="KW-1185">Reference proteome</keyword>
<dbReference type="PANTHER" id="PTHR21725:SF1">
    <property type="entry name" value="E3 UBIQUITIN-PROTEIN LIGASE UBR4"/>
    <property type="match status" value="1"/>
</dbReference>
<feature type="compositionally biased region" description="Polar residues" evidence="1">
    <location>
        <begin position="817"/>
        <end position="848"/>
    </location>
</feature>
<feature type="compositionally biased region" description="Pro residues" evidence="1">
    <location>
        <begin position="640"/>
        <end position="653"/>
    </location>
</feature>
<feature type="compositionally biased region" description="Gly residues" evidence="1">
    <location>
        <begin position="797"/>
        <end position="807"/>
    </location>
</feature>
<proteinExistence type="predicted"/>
<accession>T1GGL6</accession>
<organism evidence="2 3">
    <name type="scientific">Megaselia scalaris</name>
    <name type="common">Humpbacked fly</name>
    <name type="synonym">Phora scalaris</name>
    <dbReference type="NCBI Taxonomy" id="36166"/>
    <lineage>
        <taxon>Eukaryota</taxon>
        <taxon>Metazoa</taxon>
        <taxon>Ecdysozoa</taxon>
        <taxon>Arthropoda</taxon>
        <taxon>Hexapoda</taxon>
        <taxon>Insecta</taxon>
        <taxon>Pterygota</taxon>
        <taxon>Neoptera</taxon>
        <taxon>Endopterygota</taxon>
        <taxon>Diptera</taxon>
        <taxon>Brachycera</taxon>
        <taxon>Muscomorpha</taxon>
        <taxon>Platypezoidea</taxon>
        <taxon>Phoridae</taxon>
        <taxon>Megaseliini</taxon>
        <taxon>Megaselia</taxon>
    </lineage>
</organism>
<protein>
    <submittedName>
        <fullName evidence="2">Uncharacterized protein</fullName>
    </submittedName>
</protein>
<dbReference type="STRING" id="36166.T1GGL6"/>
<feature type="region of interest" description="Disordered" evidence="1">
    <location>
        <begin position="211"/>
        <end position="235"/>
    </location>
</feature>